<comment type="function">
    <text evidence="5">Catalyzes the conversion of 3-deoxy-D-arabino-heptulosonate 7-phosphate (DAHP) to dehydroquinate (DHQ).</text>
</comment>
<dbReference type="Gene3D" id="3.40.50.1970">
    <property type="match status" value="1"/>
</dbReference>
<evidence type="ECO:0000256" key="18">
    <source>
        <dbReference type="ARBA" id="ARBA00023239"/>
    </source>
</evidence>
<dbReference type="PIRSF" id="PIRSF001455">
    <property type="entry name" value="DHQ_synth"/>
    <property type="match status" value="1"/>
</dbReference>
<evidence type="ECO:0000256" key="9">
    <source>
        <dbReference type="ARBA" id="ARBA00013031"/>
    </source>
</evidence>
<evidence type="ECO:0000256" key="14">
    <source>
        <dbReference type="ARBA" id="ARBA00022741"/>
    </source>
</evidence>
<dbReference type="Pfam" id="PF24621">
    <property type="entry name" value="DHQS_C"/>
    <property type="match status" value="1"/>
</dbReference>
<evidence type="ECO:0000256" key="1">
    <source>
        <dbReference type="ARBA" id="ARBA00001393"/>
    </source>
</evidence>
<evidence type="ECO:0000313" key="24">
    <source>
        <dbReference type="Proteomes" id="UP000198310"/>
    </source>
</evidence>
<name>A0A238YKW5_9BACT</name>
<dbReference type="SUPFAM" id="SSF56796">
    <property type="entry name" value="Dehydroquinate synthase-like"/>
    <property type="match status" value="1"/>
</dbReference>
<keyword evidence="11" id="KW-0963">Cytoplasm</keyword>
<dbReference type="GO" id="GO:0000166">
    <property type="term" value="F:nucleotide binding"/>
    <property type="evidence" value="ECO:0007669"/>
    <property type="project" value="UniProtKB-KW"/>
</dbReference>
<keyword evidence="13" id="KW-0479">Metal-binding</keyword>
<dbReference type="GO" id="GO:0009073">
    <property type="term" value="P:aromatic amino acid family biosynthetic process"/>
    <property type="evidence" value="ECO:0007669"/>
    <property type="project" value="UniProtKB-KW"/>
</dbReference>
<dbReference type="Proteomes" id="UP000198310">
    <property type="component" value="Unassembled WGS sequence"/>
</dbReference>
<protein>
    <recommendedName>
        <fullName evidence="10 20">3-dehydroquinate synthase</fullName>
        <ecNumber evidence="9 20">4.2.3.4</ecNumber>
    </recommendedName>
</protein>
<keyword evidence="15" id="KW-0862">Zinc</keyword>
<dbReference type="InterPro" id="IPR030963">
    <property type="entry name" value="DHQ_synth_fam"/>
</dbReference>
<dbReference type="EMBL" id="FZNS01000005">
    <property type="protein sequence ID" value="SNR71341.1"/>
    <property type="molecule type" value="Genomic_DNA"/>
</dbReference>
<dbReference type="PANTHER" id="PTHR43622:SF7">
    <property type="entry name" value="3-DEHYDROQUINATE SYNTHASE, CHLOROPLASTIC"/>
    <property type="match status" value="1"/>
</dbReference>
<dbReference type="CDD" id="cd08195">
    <property type="entry name" value="DHQS"/>
    <property type="match status" value="1"/>
</dbReference>
<dbReference type="FunFam" id="3.40.50.1970:FF:000007">
    <property type="entry name" value="Pentafunctional AROM polypeptide"/>
    <property type="match status" value="1"/>
</dbReference>
<evidence type="ECO:0000256" key="3">
    <source>
        <dbReference type="ARBA" id="ARBA00001941"/>
    </source>
</evidence>
<dbReference type="EC" id="4.2.3.4" evidence="9 20"/>
<keyword evidence="14" id="KW-0547">Nucleotide-binding</keyword>
<dbReference type="GO" id="GO:0046872">
    <property type="term" value="F:metal ion binding"/>
    <property type="evidence" value="ECO:0007669"/>
    <property type="project" value="UniProtKB-KW"/>
</dbReference>
<keyword evidence="19" id="KW-0170">Cobalt</keyword>
<evidence type="ECO:0000256" key="11">
    <source>
        <dbReference type="ARBA" id="ARBA00022490"/>
    </source>
</evidence>
<evidence type="ECO:0000256" key="2">
    <source>
        <dbReference type="ARBA" id="ARBA00001911"/>
    </source>
</evidence>
<keyword evidence="12" id="KW-0028">Amino-acid biosynthesis</keyword>
<evidence type="ECO:0000256" key="4">
    <source>
        <dbReference type="ARBA" id="ARBA00001947"/>
    </source>
</evidence>
<evidence type="ECO:0000256" key="13">
    <source>
        <dbReference type="ARBA" id="ARBA00022723"/>
    </source>
</evidence>
<dbReference type="GO" id="GO:0005737">
    <property type="term" value="C:cytoplasm"/>
    <property type="evidence" value="ECO:0007669"/>
    <property type="project" value="UniProtKB-SubCell"/>
</dbReference>
<dbReference type="AlphaFoldDB" id="A0A238YKW5"/>
<sequence>MGNFTLPKRISFFETDTTLTDTLFLGAEALPALAELLRRPAVGQVWVLADANTARLCYPLLQPHLPPTHRLIEIPAGEEFKTLATCDTVWQQLTEQNTDRHAVLVNLGGGVVTDLGGFCAAVYKRGIRFIQVPTTLLAQVDASVGGKTGVDFLGFKNQLGVFQEPAAVCIDPQFLQTLDPRQLKAGYAEIVKHWLIADADAFQQNRSIGMFVEEWLPLIRESVLLKEQVVAQDPLESGLRKVLNYGHTVGHALESYLLLQPGREILHGEAVAAGMICEAWLSREKGLLSEQELDTIETFLFSVFEKVQFVTLETEAIAEFAYQDKKNVGSTINCTLLEGIGRAVYDQPVTPAEIAASLRYYHRL</sequence>
<evidence type="ECO:0000256" key="5">
    <source>
        <dbReference type="ARBA" id="ARBA00003485"/>
    </source>
</evidence>
<dbReference type="GO" id="GO:0009423">
    <property type="term" value="P:chorismate biosynthetic process"/>
    <property type="evidence" value="ECO:0007669"/>
    <property type="project" value="UniProtKB-UniRule"/>
</dbReference>
<organism evidence="23 24">
    <name type="scientific">Hymenobacter mucosus</name>
    <dbReference type="NCBI Taxonomy" id="1411120"/>
    <lineage>
        <taxon>Bacteria</taxon>
        <taxon>Pseudomonadati</taxon>
        <taxon>Bacteroidota</taxon>
        <taxon>Cytophagia</taxon>
        <taxon>Cytophagales</taxon>
        <taxon>Hymenobacteraceae</taxon>
        <taxon>Hymenobacter</taxon>
    </lineage>
</organism>
<gene>
    <name evidence="23" type="ORF">SAMN06269173_105299</name>
</gene>
<comment type="pathway">
    <text evidence="7">Metabolic intermediate biosynthesis; chorismate biosynthesis; chorismate from D-erythrose 4-phosphate and phosphoenolpyruvate: step 2/7.</text>
</comment>
<dbReference type="InterPro" id="IPR056179">
    <property type="entry name" value="DHQS_C"/>
</dbReference>
<evidence type="ECO:0000259" key="22">
    <source>
        <dbReference type="Pfam" id="PF24621"/>
    </source>
</evidence>
<keyword evidence="24" id="KW-1185">Reference proteome</keyword>
<evidence type="ECO:0000256" key="15">
    <source>
        <dbReference type="ARBA" id="ARBA00022833"/>
    </source>
</evidence>
<feature type="domain" description="3-dehydroquinate synthase N-terminal" evidence="21">
    <location>
        <begin position="72"/>
        <end position="184"/>
    </location>
</feature>
<dbReference type="InterPro" id="IPR050071">
    <property type="entry name" value="Dehydroquinate_synthase"/>
</dbReference>
<evidence type="ECO:0000256" key="20">
    <source>
        <dbReference type="NCBIfam" id="TIGR01357"/>
    </source>
</evidence>
<feature type="domain" description="3-dehydroquinate synthase C-terminal" evidence="22">
    <location>
        <begin position="186"/>
        <end position="327"/>
    </location>
</feature>
<proteinExistence type="inferred from homology"/>
<evidence type="ECO:0000256" key="10">
    <source>
        <dbReference type="ARBA" id="ARBA00017684"/>
    </source>
</evidence>
<dbReference type="GO" id="GO:0008652">
    <property type="term" value="P:amino acid biosynthetic process"/>
    <property type="evidence" value="ECO:0007669"/>
    <property type="project" value="UniProtKB-KW"/>
</dbReference>
<reference evidence="24" key="1">
    <citation type="submission" date="2017-06" db="EMBL/GenBank/DDBJ databases">
        <authorList>
            <person name="Varghese N."/>
            <person name="Submissions S."/>
        </authorList>
    </citation>
    <scope>NUCLEOTIDE SEQUENCE [LARGE SCALE GENOMIC DNA]</scope>
    <source>
        <strain evidence="24">DSM 28041</strain>
    </source>
</reference>
<dbReference type="Pfam" id="PF01761">
    <property type="entry name" value="DHQ_synthase"/>
    <property type="match status" value="1"/>
</dbReference>
<keyword evidence="18" id="KW-0456">Lyase</keyword>
<evidence type="ECO:0000259" key="21">
    <source>
        <dbReference type="Pfam" id="PF01761"/>
    </source>
</evidence>
<evidence type="ECO:0000256" key="7">
    <source>
        <dbReference type="ARBA" id="ARBA00004661"/>
    </source>
</evidence>
<dbReference type="Gene3D" id="1.20.1090.10">
    <property type="entry name" value="Dehydroquinate synthase-like - alpha domain"/>
    <property type="match status" value="1"/>
</dbReference>
<dbReference type="InterPro" id="IPR030960">
    <property type="entry name" value="DHQS/DOIS_N"/>
</dbReference>
<evidence type="ECO:0000256" key="17">
    <source>
        <dbReference type="ARBA" id="ARBA00023141"/>
    </source>
</evidence>
<comment type="similarity">
    <text evidence="8">Belongs to the sugar phosphate cyclases superfamily. Dehydroquinate synthase family.</text>
</comment>
<keyword evidence="17" id="KW-0057">Aromatic amino acid biosynthesis</keyword>
<dbReference type="GO" id="GO:0003856">
    <property type="term" value="F:3-dehydroquinate synthase activity"/>
    <property type="evidence" value="ECO:0007669"/>
    <property type="project" value="UniProtKB-UniRule"/>
</dbReference>
<comment type="catalytic activity">
    <reaction evidence="1">
        <text>7-phospho-2-dehydro-3-deoxy-D-arabino-heptonate = 3-dehydroquinate + phosphate</text>
        <dbReference type="Rhea" id="RHEA:21968"/>
        <dbReference type="ChEBI" id="CHEBI:32364"/>
        <dbReference type="ChEBI" id="CHEBI:43474"/>
        <dbReference type="ChEBI" id="CHEBI:58394"/>
        <dbReference type="EC" id="4.2.3.4"/>
    </reaction>
</comment>
<evidence type="ECO:0000256" key="16">
    <source>
        <dbReference type="ARBA" id="ARBA00023027"/>
    </source>
</evidence>
<evidence type="ECO:0000313" key="23">
    <source>
        <dbReference type="EMBL" id="SNR71341.1"/>
    </source>
</evidence>
<evidence type="ECO:0000256" key="19">
    <source>
        <dbReference type="ARBA" id="ARBA00023285"/>
    </source>
</evidence>
<dbReference type="InterPro" id="IPR016037">
    <property type="entry name" value="DHQ_synth_AroB"/>
</dbReference>
<comment type="cofactor">
    <cofactor evidence="3">
        <name>Co(2+)</name>
        <dbReference type="ChEBI" id="CHEBI:48828"/>
    </cofactor>
</comment>
<comment type="cofactor">
    <cofactor evidence="4">
        <name>Zn(2+)</name>
        <dbReference type="ChEBI" id="CHEBI:29105"/>
    </cofactor>
</comment>
<evidence type="ECO:0000256" key="6">
    <source>
        <dbReference type="ARBA" id="ARBA00004496"/>
    </source>
</evidence>
<keyword evidence="16" id="KW-0520">NAD</keyword>
<evidence type="ECO:0000256" key="12">
    <source>
        <dbReference type="ARBA" id="ARBA00022605"/>
    </source>
</evidence>
<dbReference type="PANTHER" id="PTHR43622">
    <property type="entry name" value="3-DEHYDROQUINATE SYNTHASE"/>
    <property type="match status" value="1"/>
</dbReference>
<comment type="cofactor">
    <cofactor evidence="2">
        <name>NAD(+)</name>
        <dbReference type="ChEBI" id="CHEBI:57540"/>
    </cofactor>
</comment>
<evidence type="ECO:0000256" key="8">
    <source>
        <dbReference type="ARBA" id="ARBA00005412"/>
    </source>
</evidence>
<accession>A0A238YKW5</accession>
<dbReference type="NCBIfam" id="TIGR01357">
    <property type="entry name" value="aroB"/>
    <property type="match status" value="1"/>
</dbReference>
<comment type="subcellular location">
    <subcellularLocation>
        <location evidence="6">Cytoplasm</location>
    </subcellularLocation>
</comment>